<dbReference type="InterPro" id="IPR027417">
    <property type="entry name" value="P-loop_NTPase"/>
</dbReference>
<dbReference type="InterPro" id="IPR005225">
    <property type="entry name" value="Small_GTP-bd"/>
</dbReference>
<dbReference type="Proteomes" id="UP000053237">
    <property type="component" value="Unassembled WGS sequence"/>
</dbReference>
<name>A0A024GDK5_9STRA</name>
<dbReference type="CDD" id="cd00154">
    <property type="entry name" value="Rab"/>
    <property type="match status" value="1"/>
</dbReference>
<organism evidence="3 4">
    <name type="scientific">Albugo candida</name>
    <dbReference type="NCBI Taxonomy" id="65357"/>
    <lineage>
        <taxon>Eukaryota</taxon>
        <taxon>Sar</taxon>
        <taxon>Stramenopiles</taxon>
        <taxon>Oomycota</taxon>
        <taxon>Peronosporomycetes</taxon>
        <taxon>Albuginales</taxon>
        <taxon>Albuginaceae</taxon>
        <taxon>Albugo</taxon>
    </lineage>
</organism>
<protein>
    <submittedName>
        <fullName evidence="3">Uncharacterized protein</fullName>
    </submittedName>
</protein>
<dbReference type="SUPFAM" id="SSF52540">
    <property type="entry name" value="P-loop containing nucleoside triphosphate hydrolases"/>
    <property type="match status" value="1"/>
</dbReference>
<gene>
    <name evidence="3" type="ORF">BN9_054330</name>
</gene>
<sequence>MNITTAYKNSFSVIPMRSKRNVCAVRKVIFLGDRNVGKTSLLLSMVSGKGVVDAAKSELIGTDYLYKVAERNQQVPIKVQLWDSAGQDRHGPEGLSRTYLRHAHGAVLVYDVTDRQSMLKVFQWTSTLLREYQNQPFTLLLVANKTDCPRYKRIITTEEGQRIAYGIGAQYVECSATNAALTQNAFNRLAENLNSSHIWRQNGLRAVTALWLASINSKVCPLGSFHTRSQSNLRDDMPVPYARRHSINCPEMVTKVPSRLMKFARTSPPKVLGTNLFSFFRHDYCNLLS</sequence>
<keyword evidence="1" id="KW-0547">Nucleotide-binding</keyword>
<proteinExistence type="predicted"/>
<accession>A0A024GDK5</accession>
<dbReference type="PROSITE" id="PS51421">
    <property type="entry name" value="RAS"/>
    <property type="match status" value="1"/>
</dbReference>
<evidence type="ECO:0000256" key="2">
    <source>
        <dbReference type="ARBA" id="ARBA00023134"/>
    </source>
</evidence>
<dbReference type="PANTHER" id="PTHR47977">
    <property type="entry name" value="RAS-RELATED PROTEIN RAB"/>
    <property type="match status" value="1"/>
</dbReference>
<dbReference type="PRINTS" id="PR00449">
    <property type="entry name" value="RASTRNSFRMNG"/>
</dbReference>
<dbReference type="OrthoDB" id="167983at2759"/>
<evidence type="ECO:0000313" key="3">
    <source>
        <dbReference type="EMBL" id="CCI44624.1"/>
    </source>
</evidence>
<reference evidence="3 4" key="1">
    <citation type="submission" date="2012-05" db="EMBL/GenBank/DDBJ databases">
        <title>Recombination and specialization in a pathogen metapopulation.</title>
        <authorList>
            <person name="Gardiner A."/>
            <person name="Kemen E."/>
            <person name="Schultz-Larsen T."/>
            <person name="MacLean D."/>
            <person name="Van Oosterhout C."/>
            <person name="Jones J.D.G."/>
        </authorList>
    </citation>
    <scope>NUCLEOTIDE SEQUENCE [LARGE SCALE GENOMIC DNA]</scope>
    <source>
        <strain evidence="3 4">Ac Nc2</strain>
    </source>
</reference>
<dbReference type="EMBL" id="CAIX01000075">
    <property type="protein sequence ID" value="CCI44624.1"/>
    <property type="molecule type" value="Genomic_DNA"/>
</dbReference>
<dbReference type="GO" id="GO:0003924">
    <property type="term" value="F:GTPase activity"/>
    <property type="evidence" value="ECO:0007669"/>
    <property type="project" value="InterPro"/>
</dbReference>
<keyword evidence="4" id="KW-1185">Reference proteome</keyword>
<dbReference type="STRING" id="65357.A0A024GDK5"/>
<dbReference type="InterPro" id="IPR050227">
    <property type="entry name" value="Rab"/>
</dbReference>
<dbReference type="SMART" id="SM00175">
    <property type="entry name" value="RAB"/>
    <property type="match status" value="1"/>
</dbReference>
<evidence type="ECO:0000313" key="4">
    <source>
        <dbReference type="Proteomes" id="UP000053237"/>
    </source>
</evidence>
<dbReference type="SMART" id="SM00174">
    <property type="entry name" value="RHO"/>
    <property type="match status" value="1"/>
</dbReference>
<comment type="caution">
    <text evidence="3">The sequence shown here is derived from an EMBL/GenBank/DDBJ whole genome shotgun (WGS) entry which is preliminary data.</text>
</comment>
<dbReference type="Gene3D" id="3.40.50.300">
    <property type="entry name" value="P-loop containing nucleotide triphosphate hydrolases"/>
    <property type="match status" value="1"/>
</dbReference>
<evidence type="ECO:0000256" key="1">
    <source>
        <dbReference type="ARBA" id="ARBA00022741"/>
    </source>
</evidence>
<dbReference type="SMART" id="SM00173">
    <property type="entry name" value="RAS"/>
    <property type="match status" value="1"/>
</dbReference>
<dbReference type="FunFam" id="3.40.50.300:FF:001447">
    <property type="entry name" value="Ras-related protein Rab-1B"/>
    <property type="match status" value="1"/>
</dbReference>
<dbReference type="InterPro" id="IPR001806">
    <property type="entry name" value="Small_GTPase"/>
</dbReference>
<dbReference type="NCBIfam" id="TIGR00231">
    <property type="entry name" value="small_GTP"/>
    <property type="match status" value="1"/>
</dbReference>
<dbReference type="InParanoid" id="A0A024GDK5"/>
<dbReference type="AlphaFoldDB" id="A0A024GDK5"/>
<dbReference type="Pfam" id="PF00071">
    <property type="entry name" value="Ras"/>
    <property type="match status" value="1"/>
</dbReference>
<dbReference type="PROSITE" id="PS51419">
    <property type="entry name" value="RAB"/>
    <property type="match status" value="1"/>
</dbReference>
<dbReference type="GO" id="GO:0005525">
    <property type="term" value="F:GTP binding"/>
    <property type="evidence" value="ECO:0007669"/>
    <property type="project" value="UniProtKB-KW"/>
</dbReference>
<keyword evidence="2" id="KW-0342">GTP-binding</keyword>